<dbReference type="OrthoDB" id="5800121at2759"/>
<feature type="domain" description="Reverse transcriptase" evidence="1">
    <location>
        <begin position="1"/>
        <end position="163"/>
    </location>
</feature>
<protein>
    <recommendedName>
        <fullName evidence="1">Reverse transcriptase domain-containing protein</fullName>
    </recommendedName>
</protein>
<dbReference type="PANTHER" id="PTHR47027:SF28">
    <property type="entry name" value="ENDONUCLEASE-REVERSE TRANSCRIPTASE"/>
    <property type="match status" value="1"/>
</dbReference>
<sequence length="355" mass="39602">MYTDVRSRVRVNGQYSEEFGVGVGVHQGSVLSPLLFILILEALSQEFRTGVPWELLYADDLAVIADSLEECITKLKAWKEGMENKGLRVNMRKTKFMVTGPGLDLLRDTGAHPCAVCRSGVGVNSIPCNGRARPIDGRPFTQVDVDGAMLDVEASFCYLGDMLCAGGGCELAIITRCCTAWGKFKKLLPLLTSKHVTLKTRGKIFNTCIRSALLHGSETWAPAAPDLQRLRRNDRAMIRWFCGIKPDDEIPIESLLDRLGIQEVTEAVRTRRLRWFGHVTRATSCINDTLNLSVPCVRGRGRPRKTWSECVRSDRRSWNLDRTDPHNRTEWRLGVKNAGRLLPTPVPGTPAADDK</sequence>
<dbReference type="STRING" id="188477.A0A433SLZ4"/>
<dbReference type="InterPro" id="IPR043128">
    <property type="entry name" value="Rev_trsase/Diguanyl_cyclase"/>
</dbReference>
<comment type="caution">
    <text evidence="2">The sequence shown here is derived from an EMBL/GenBank/DDBJ whole genome shotgun (WGS) entry which is preliminary data.</text>
</comment>
<keyword evidence="3" id="KW-1185">Reference proteome</keyword>
<dbReference type="EMBL" id="RQTK01001475">
    <property type="protein sequence ID" value="RUS70165.1"/>
    <property type="molecule type" value="Genomic_DNA"/>
</dbReference>
<reference evidence="2 3" key="1">
    <citation type="submission" date="2019-01" db="EMBL/GenBank/DDBJ databases">
        <title>A draft genome assembly of the solar-powered sea slug Elysia chlorotica.</title>
        <authorList>
            <person name="Cai H."/>
            <person name="Li Q."/>
            <person name="Fang X."/>
            <person name="Li J."/>
            <person name="Curtis N.E."/>
            <person name="Altenburger A."/>
            <person name="Shibata T."/>
            <person name="Feng M."/>
            <person name="Maeda T."/>
            <person name="Schwartz J.A."/>
            <person name="Shigenobu S."/>
            <person name="Lundholm N."/>
            <person name="Nishiyama T."/>
            <person name="Yang H."/>
            <person name="Hasebe M."/>
            <person name="Li S."/>
            <person name="Pierce S.K."/>
            <person name="Wang J."/>
        </authorList>
    </citation>
    <scope>NUCLEOTIDE SEQUENCE [LARGE SCALE GENOMIC DNA]</scope>
    <source>
        <strain evidence="2">EC2010</strain>
        <tissue evidence="2">Whole organism of an adult</tissue>
    </source>
</reference>
<evidence type="ECO:0000313" key="3">
    <source>
        <dbReference type="Proteomes" id="UP000271974"/>
    </source>
</evidence>
<evidence type="ECO:0000313" key="2">
    <source>
        <dbReference type="EMBL" id="RUS70165.1"/>
    </source>
</evidence>
<dbReference type="AlphaFoldDB" id="A0A433SLZ4"/>
<gene>
    <name evidence="2" type="ORF">EGW08_022073</name>
</gene>
<organism evidence="2 3">
    <name type="scientific">Elysia chlorotica</name>
    <name type="common">Eastern emerald elysia</name>
    <name type="synonym">Sea slug</name>
    <dbReference type="NCBI Taxonomy" id="188477"/>
    <lineage>
        <taxon>Eukaryota</taxon>
        <taxon>Metazoa</taxon>
        <taxon>Spiralia</taxon>
        <taxon>Lophotrochozoa</taxon>
        <taxon>Mollusca</taxon>
        <taxon>Gastropoda</taxon>
        <taxon>Heterobranchia</taxon>
        <taxon>Euthyneura</taxon>
        <taxon>Panpulmonata</taxon>
        <taxon>Sacoglossa</taxon>
        <taxon>Placobranchoidea</taxon>
        <taxon>Plakobranchidae</taxon>
        <taxon>Elysia</taxon>
    </lineage>
</organism>
<dbReference type="Proteomes" id="UP000271974">
    <property type="component" value="Unassembled WGS sequence"/>
</dbReference>
<dbReference type="PANTHER" id="PTHR47027">
    <property type="entry name" value="REVERSE TRANSCRIPTASE DOMAIN-CONTAINING PROTEIN"/>
    <property type="match status" value="1"/>
</dbReference>
<dbReference type="Pfam" id="PF00078">
    <property type="entry name" value="RVT_1"/>
    <property type="match status" value="1"/>
</dbReference>
<dbReference type="InterPro" id="IPR000477">
    <property type="entry name" value="RT_dom"/>
</dbReference>
<evidence type="ECO:0000259" key="1">
    <source>
        <dbReference type="PROSITE" id="PS50878"/>
    </source>
</evidence>
<dbReference type="InterPro" id="IPR043502">
    <property type="entry name" value="DNA/RNA_pol_sf"/>
</dbReference>
<proteinExistence type="predicted"/>
<dbReference type="PROSITE" id="PS50878">
    <property type="entry name" value="RT_POL"/>
    <property type="match status" value="1"/>
</dbReference>
<accession>A0A433SLZ4</accession>
<dbReference type="Gene3D" id="3.30.70.270">
    <property type="match status" value="1"/>
</dbReference>
<dbReference type="SUPFAM" id="SSF56672">
    <property type="entry name" value="DNA/RNA polymerases"/>
    <property type="match status" value="1"/>
</dbReference>
<name>A0A433SLZ4_ELYCH</name>